<accession>A0A7J2U537</accession>
<name>A0A7J2U537_9CREN</name>
<evidence type="ECO:0000256" key="1">
    <source>
        <dbReference type="SAM" id="Coils"/>
    </source>
</evidence>
<gene>
    <name evidence="2" type="ORF">ENO26_07365</name>
</gene>
<protein>
    <submittedName>
        <fullName evidence="2">Uncharacterized protein</fullName>
    </submittedName>
</protein>
<keyword evidence="1" id="KW-0175">Coiled coil</keyword>
<feature type="coiled-coil region" evidence="1">
    <location>
        <begin position="212"/>
        <end position="252"/>
    </location>
</feature>
<dbReference type="AlphaFoldDB" id="A0A7J2U537"/>
<organism evidence="2">
    <name type="scientific">Ignisphaera aggregans</name>
    <dbReference type="NCBI Taxonomy" id="334771"/>
    <lineage>
        <taxon>Archaea</taxon>
        <taxon>Thermoproteota</taxon>
        <taxon>Thermoprotei</taxon>
        <taxon>Desulfurococcales</taxon>
        <taxon>Desulfurococcaceae</taxon>
        <taxon>Ignisphaera</taxon>
    </lineage>
</organism>
<proteinExistence type="predicted"/>
<comment type="caution">
    <text evidence="2">The sequence shown here is derived from an EMBL/GenBank/DDBJ whole genome shotgun (WGS) entry which is preliminary data.</text>
</comment>
<dbReference type="EMBL" id="DSEU01000047">
    <property type="protein sequence ID" value="HEM67363.1"/>
    <property type="molecule type" value="Genomic_DNA"/>
</dbReference>
<feature type="coiled-coil region" evidence="1">
    <location>
        <begin position="276"/>
        <end position="336"/>
    </location>
</feature>
<sequence>MRMQVKTPKILGLVVIALSMLSLIGLAIPVTLMQTTTTSPRPQTTNSTAYQVLLAKAKVLNVTLSKCLALNISADLKSEIRKLLSVNISALSFVELRSWVSNASKLLSKVNEEIKIGGRAYAVGIVLKRYLNGVRRALEERIRILEKKHGVNITQILTNITRARDLKELNKALKSFEKDLWIPAKLKSFANASVDIAMLTALKGVKGVSDAYKDLEAAERALNTTIERLKKLNASKESIEALQLALDKVREAREIVFNVSKQLAVGYVSNVTQVIRSVVENRTKEVLEEIDELEDELQDLRNATVKENATKLVAAIDQALQKLEELKSRIANASVEDLAKWMPELAEIKAWIKMVEREIHRMPEWIPLSAVGNLYNKTIEIAMKLLSDVKEMLSYVKNSTQVVCIQVNIHPLPPICDKMYLQRIENMVSESEALVKKSQELYEQGNKIEAFITANRAVAMLQVAKAWLEPLYNMLKHREKTATKTVVTGLEIREVELQKIKGNEYALTIKVRNSGSINVTIERAILVTQTTVPLQIDIGVTVEPGKEITITKNITVPGGIMISKSKVTIVLQTSAGDLTANVEIS</sequence>
<evidence type="ECO:0000313" key="2">
    <source>
        <dbReference type="EMBL" id="HEM67363.1"/>
    </source>
</evidence>
<reference evidence="2" key="1">
    <citation type="journal article" date="2020" name="mSystems">
        <title>Genome- and Community-Level Interaction Insights into Carbon Utilization and Element Cycling Functions of Hydrothermarchaeota in Hydrothermal Sediment.</title>
        <authorList>
            <person name="Zhou Z."/>
            <person name="Liu Y."/>
            <person name="Xu W."/>
            <person name="Pan J."/>
            <person name="Luo Z.H."/>
            <person name="Li M."/>
        </authorList>
    </citation>
    <scope>NUCLEOTIDE SEQUENCE [LARGE SCALE GENOMIC DNA]</scope>
    <source>
        <strain evidence="2">SpSt-125</strain>
    </source>
</reference>